<accession>F4LTP1</accession>
<dbReference type="Gene3D" id="3.30.750.140">
    <property type="match status" value="1"/>
</dbReference>
<dbReference type="Proteomes" id="UP000010802">
    <property type="component" value="Chromosome"/>
</dbReference>
<dbReference type="HOGENOM" id="CLU_619521_0_0_9"/>
<dbReference type="EMBL" id="HF563609">
    <property type="protein sequence ID" value="CCP26067.1"/>
    <property type="molecule type" value="Genomic_DNA"/>
</dbReference>
<dbReference type="RefSeq" id="WP_013778294.1">
    <property type="nucleotide sequence ID" value="NC_015519.1"/>
</dbReference>
<dbReference type="AlphaFoldDB" id="F4LTP1"/>
<dbReference type="InterPro" id="IPR038610">
    <property type="entry name" value="FliK-like_C_sf"/>
</dbReference>
<accession>L0S2N4</accession>
<dbReference type="KEGG" id="tae:TepiRe1_1335"/>
<dbReference type="CDD" id="cd17470">
    <property type="entry name" value="T3SS_Flik_C"/>
    <property type="match status" value="1"/>
</dbReference>
<dbReference type="STRING" id="1209989.TepRe1_1225"/>
<dbReference type="OrthoDB" id="1726967at2"/>
<gene>
    <name evidence="2" type="ordered locus">TEPIRE1_1335</name>
</gene>
<reference evidence="3" key="1">
    <citation type="journal article" date="2013" name="Genome Announc.">
        <title>First genome sequence of a syntrophic acetate-oxidizing bacterium, Tepidanaerobacter acetatoxydans strain Re1.</title>
        <authorList>
            <person name="Manzoor S."/>
            <person name="Bongcam-Rudloff E."/>
            <person name="Schnurer A."/>
            <person name="Muller B."/>
        </authorList>
    </citation>
    <scope>NUCLEOTIDE SEQUENCE [LARGE SCALE GENOMIC DNA]</scope>
    <source>
        <strain evidence="3">Re1</strain>
    </source>
</reference>
<organism evidence="2 3">
    <name type="scientific">Tepidanaerobacter acetatoxydans (strain DSM 21804 / JCM 16047 / Re1)</name>
    <dbReference type="NCBI Taxonomy" id="1209989"/>
    <lineage>
        <taxon>Bacteria</taxon>
        <taxon>Bacillati</taxon>
        <taxon>Bacillota</taxon>
        <taxon>Clostridia</taxon>
        <taxon>Thermosediminibacterales</taxon>
        <taxon>Tepidanaerobacteraceae</taxon>
        <taxon>Tepidanaerobacter</taxon>
    </lineage>
</organism>
<keyword evidence="2" id="KW-0969">Cilium</keyword>
<evidence type="ECO:0000259" key="1">
    <source>
        <dbReference type="Pfam" id="PF02120"/>
    </source>
</evidence>
<evidence type="ECO:0000313" key="3">
    <source>
        <dbReference type="Proteomes" id="UP000010802"/>
    </source>
</evidence>
<name>F4LTP1_TEPAE</name>
<proteinExistence type="predicted"/>
<keyword evidence="2" id="KW-0282">Flagellum</keyword>
<keyword evidence="3" id="KW-1185">Reference proteome</keyword>
<evidence type="ECO:0000313" key="2">
    <source>
        <dbReference type="EMBL" id="CCP26067.1"/>
    </source>
</evidence>
<dbReference type="PATRIC" id="fig|1209989.3.peg.1488"/>
<protein>
    <submittedName>
        <fullName evidence="2">Flagellar hook-length control protein-like protein</fullName>
    </submittedName>
</protein>
<dbReference type="KEGG" id="tep:TepRe1_1225"/>
<sequence length="442" mass="50784">MEMVLQAFEVACDSVNNFNENKPNTSKSSKNFEDHLEGIRKIIEKDLNADDKDSKMQENNAFLIQLLNLLNINVQIEDLQAAVNGQLPDADINLNADLANLYTNTEFHQNKLIQCWQEILQEFSINGDVTQDTAEIFYLAMKKAFPTNMPEMDSKEVHTLLNEMLTNTKPEIEQTEDLARYSNGDKFIWEYNSSTPNLLVQDKHEKSSLEKFDIHNLIDKEENSSPTTYVRDNNVEKVFGDEHGLNNDLRNNQIMYDDKNTVESLYLDAANTSIKESTVALQDDKISPASFSAENSQTTEILNQLVDKMHFALEGETQQVSIRLKPDYLGSVLIKVFTDKDKLKAELFVENTQVRDILKLHAIDFQHQIKQQGYSVSEINVYKLSDELEMGAFNQQSNSNSSYNKSKGVRSIFNKQEPENREVLIQDYYDQWGNVSRINYKV</sequence>
<feature type="domain" description="Flagellar hook-length control protein-like C-terminal" evidence="1">
    <location>
        <begin position="315"/>
        <end position="382"/>
    </location>
</feature>
<keyword evidence="2" id="KW-0966">Cell projection</keyword>
<dbReference type="Pfam" id="PF02120">
    <property type="entry name" value="Flg_hook"/>
    <property type="match status" value="1"/>
</dbReference>
<dbReference type="InterPro" id="IPR021136">
    <property type="entry name" value="Flagellar_hook_control-like_C"/>
</dbReference>
<dbReference type="eggNOG" id="COG3144">
    <property type="taxonomic scope" value="Bacteria"/>
</dbReference>